<dbReference type="KEGG" id="cser:CCO03_03250"/>
<dbReference type="Proteomes" id="UP000196138">
    <property type="component" value="Chromosome"/>
</dbReference>
<keyword evidence="4" id="KW-1185">Reference proteome</keyword>
<organism evidence="3 4">
    <name type="scientific">Comamonas serinivorans</name>
    <dbReference type="NCBI Taxonomy" id="1082851"/>
    <lineage>
        <taxon>Bacteria</taxon>
        <taxon>Pseudomonadati</taxon>
        <taxon>Pseudomonadota</taxon>
        <taxon>Betaproteobacteria</taxon>
        <taxon>Burkholderiales</taxon>
        <taxon>Comamonadaceae</taxon>
        <taxon>Comamonas</taxon>
    </lineage>
</organism>
<evidence type="ECO:0000256" key="1">
    <source>
        <dbReference type="SAM" id="Phobius"/>
    </source>
</evidence>
<keyword evidence="1" id="KW-0812">Transmembrane</keyword>
<dbReference type="InterPro" id="IPR026442">
    <property type="entry name" value="IPTL_CTERM"/>
</dbReference>
<dbReference type="NCBIfam" id="TIGR04174">
    <property type="entry name" value="IPTL_CTERM"/>
    <property type="match status" value="1"/>
</dbReference>
<protein>
    <recommendedName>
        <fullName evidence="2">IPTL-CTERM protein sorting domain-containing protein</fullName>
    </recommendedName>
</protein>
<dbReference type="AlphaFoldDB" id="A0A1Y0EK46"/>
<gene>
    <name evidence="3" type="ORF">CCO03_03250</name>
</gene>
<feature type="domain" description="IPTL-CTERM protein sorting" evidence="2">
    <location>
        <begin position="402"/>
        <end position="430"/>
    </location>
</feature>
<keyword evidence="1" id="KW-0472">Membrane</keyword>
<name>A0A1Y0EK46_9BURK</name>
<evidence type="ECO:0000313" key="3">
    <source>
        <dbReference type="EMBL" id="ARU03830.1"/>
    </source>
</evidence>
<dbReference type="Pfam" id="PF18203">
    <property type="entry name" value="IPTL-CTERM"/>
    <property type="match status" value="1"/>
</dbReference>
<keyword evidence="1" id="KW-1133">Transmembrane helix</keyword>
<evidence type="ECO:0000259" key="2">
    <source>
        <dbReference type="Pfam" id="PF18203"/>
    </source>
</evidence>
<proteinExistence type="predicted"/>
<dbReference type="EMBL" id="CP021455">
    <property type="protein sequence ID" value="ARU03830.1"/>
    <property type="molecule type" value="Genomic_DNA"/>
</dbReference>
<evidence type="ECO:0000313" key="4">
    <source>
        <dbReference type="Proteomes" id="UP000196138"/>
    </source>
</evidence>
<feature type="transmembrane region" description="Helical" evidence="1">
    <location>
        <begin position="407"/>
        <end position="425"/>
    </location>
</feature>
<accession>A0A1Y0EK46</accession>
<reference evidence="3 4" key="1">
    <citation type="submission" date="2017-05" db="EMBL/GenBank/DDBJ databases">
        <authorList>
            <person name="Song R."/>
            <person name="Chenine A.L."/>
            <person name="Ruprecht R.M."/>
        </authorList>
    </citation>
    <scope>NUCLEOTIDE SEQUENCE [LARGE SCALE GENOMIC DNA]</scope>
    <source>
        <strain evidence="3 4">DSM 26136</strain>
    </source>
</reference>
<sequence>MDSARRVGMEVHHVAQPRSTDGLPLVGMQKGDPMNASGSALPPRLRTSQPLVRALLLTGLLSAQAAWAGTWTITFTPQQTLDTPPEPVFSWMPPSPPPSGNLFGGRISCSGGTISMNPAGGVHALPSGSPTEAFVAFTQVLSSPSTVAVTVTPDTEDPATCRLEYLAYTYVPGSGIDPSLSVPTTLHSGYVRYVSANADPTDGYSLTGSLPAVWDTGVIFQEDHATLDITIESSVTASSATASNVFVNAKTTAATVAFELTHPQPTDSTITFTVTETPQTFQDAGGDTVYAPLSEGYEATYGTPTTFTVTIPAGSTAVSVPIPHILPGSQVTITPTNHPGDIVGTPTLIQTSPLVIVGAGPTANVVATPNSPGPFPDTTPTNVIDFRVVLDVPPVVMPATPQPVPTLGAWGLGLLGSLLAGFAAWRRPARRRA</sequence>